<keyword evidence="2" id="KW-1185">Reference proteome</keyword>
<dbReference type="EMBL" id="CP054492">
    <property type="protein sequence ID" value="QOY51418.1"/>
    <property type="molecule type" value="Genomic_DNA"/>
</dbReference>
<evidence type="ECO:0000313" key="2">
    <source>
        <dbReference type="Proteomes" id="UP000593994"/>
    </source>
</evidence>
<protein>
    <submittedName>
        <fullName evidence="1">Uncharacterized protein</fullName>
    </submittedName>
</protein>
<sequence length="84" mass="10063">MLINTSSSTDRNEILRFYIKRSLKKLLSDCGYEILKMKNIVDYKNKPIKEFLKKTRYLIIPKIFRTINTLQFWITAKKNDNSDT</sequence>
<accession>A0A7S7RMH2</accession>
<evidence type="ECO:0000313" key="1">
    <source>
        <dbReference type="EMBL" id="QOY51418.1"/>
    </source>
</evidence>
<reference evidence="1 2" key="1">
    <citation type="submission" date="2020-05" db="EMBL/GenBank/DDBJ databases">
        <title>Sulfurimonas marisnigri, sp. nov., and Sulfurimonas baltica, sp. nov., manganese oxide reducing chemolithoautotrophs of the class Epsilonproteobacteria isolated from the pelagic redoxclines of the Black and Baltic Seas and emended description of the genus Sulfurimonas.</title>
        <authorList>
            <person name="Henkel J.V."/>
            <person name="Laudan C."/>
            <person name="Werner J."/>
            <person name="Neu T."/>
            <person name="Plewe S."/>
            <person name="Sproer C."/>
            <person name="Bunk B."/>
            <person name="Schulz-Vogt H.N."/>
        </authorList>
    </citation>
    <scope>NUCLEOTIDE SEQUENCE [LARGE SCALE GENOMIC DNA]</scope>
    <source>
        <strain evidence="1 2">GD2</strain>
    </source>
</reference>
<dbReference type="RefSeq" id="WP_194368577.1">
    <property type="nucleotide sequence ID" value="NZ_CP054492.1"/>
</dbReference>
<dbReference type="AlphaFoldDB" id="A0A7S7RMH2"/>
<organism evidence="1 2">
    <name type="scientific">Candidatus Sulfurimonas baltica</name>
    <dbReference type="NCBI Taxonomy" id="2740404"/>
    <lineage>
        <taxon>Bacteria</taxon>
        <taxon>Pseudomonadati</taxon>
        <taxon>Campylobacterota</taxon>
        <taxon>Epsilonproteobacteria</taxon>
        <taxon>Campylobacterales</taxon>
        <taxon>Sulfurimonadaceae</taxon>
        <taxon>Sulfurimonas</taxon>
    </lineage>
</organism>
<dbReference type="Proteomes" id="UP000593994">
    <property type="component" value="Chromosome"/>
</dbReference>
<name>A0A7S7RMH2_9BACT</name>
<proteinExistence type="predicted"/>
<gene>
    <name evidence="1" type="ORF">HUE88_09840</name>
</gene>
<dbReference type="KEGG" id="sbal:HUE88_09840"/>